<dbReference type="Pfam" id="PF14541">
    <property type="entry name" value="TAXi_C"/>
    <property type="match status" value="1"/>
</dbReference>
<name>A0A438HRU0_VITVI</name>
<dbReference type="InterPro" id="IPR032861">
    <property type="entry name" value="TAXi_N"/>
</dbReference>
<dbReference type="Proteomes" id="UP000288805">
    <property type="component" value="Unassembled WGS sequence"/>
</dbReference>
<dbReference type="SUPFAM" id="SSF50630">
    <property type="entry name" value="Acid proteases"/>
    <property type="match status" value="1"/>
</dbReference>
<feature type="active site" evidence="2">
    <location>
        <position position="146"/>
    </location>
</feature>
<dbReference type="GO" id="GO:0006508">
    <property type="term" value="P:proteolysis"/>
    <property type="evidence" value="ECO:0007669"/>
    <property type="project" value="UniProtKB-KW"/>
</dbReference>
<feature type="domain" description="Peptidase A1" evidence="4">
    <location>
        <begin position="128"/>
        <end position="464"/>
    </location>
</feature>
<dbReference type="PANTHER" id="PTHR13683">
    <property type="entry name" value="ASPARTYL PROTEASES"/>
    <property type="match status" value="1"/>
</dbReference>
<keyword evidence="5" id="KW-0378">Hydrolase</keyword>
<keyword evidence="3" id="KW-0732">Signal</keyword>
<dbReference type="Pfam" id="PF14543">
    <property type="entry name" value="TAXi_N"/>
    <property type="match status" value="1"/>
</dbReference>
<dbReference type="GO" id="GO:0004190">
    <property type="term" value="F:aspartic-type endopeptidase activity"/>
    <property type="evidence" value="ECO:0007669"/>
    <property type="project" value="InterPro"/>
</dbReference>
<dbReference type="Gene3D" id="2.40.70.10">
    <property type="entry name" value="Acid Proteases"/>
    <property type="match status" value="2"/>
</dbReference>
<dbReference type="FunFam" id="2.40.70.10:FF:000013">
    <property type="entry name" value="Aspartyl protease AED1"/>
    <property type="match status" value="1"/>
</dbReference>
<evidence type="ECO:0000259" key="4">
    <source>
        <dbReference type="PROSITE" id="PS51767"/>
    </source>
</evidence>
<comment type="similarity">
    <text evidence="1">Belongs to the peptidase A1 family.</text>
</comment>
<dbReference type="InterPro" id="IPR033121">
    <property type="entry name" value="PEPTIDASE_A1"/>
</dbReference>
<comment type="caution">
    <text evidence="5">The sequence shown here is derived from an EMBL/GenBank/DDBJ whole genome shotgun (WGS) entry which is preliminary data.</text>
</comment>
<accession>A0A438HRU0</accession>
<gene>
    <name evidence="5" type="primary">VvCHDp000181_6</name>
    <name evidence="5" type="ORF">CK203_027015</name>
</gene>
<dbReference type="CDD" id="cd05472">
    <property type="entry name" value="cnd41_like"/>
    <property type="match status" value="1"/>
</dbReference>
<dbReference type="InterPro" id="IPR001969">
    <property type="entry name" value="Aspartic_peptidase_AS"/>
</dbReference>
<dbReference type="InterPro" id="IPR033873">
    <property type="entry name" value="CND41-like"/>
</dbReference>
<evidence type="ECO:0000313" key="5">
    <source>
        <dbReference type="EMBL" id="RVW87130.1"/>
    </source>
</evidence>
<keyword evidence="5" id="KW-0645">Protease</keyword>
<dbReference type="FunFam" id="2.40.70.10:FF:000077">
    <property type="entry name" value="Aspartic proteinase nepenthesin-2"/>
    <property type="match status" value="1"/>
</dbReference>
<feature type="chain" id="PRO_5019554947" evidence="3">
    <location>
        <begin position="19"/>
        <end position="469"/>
    </location>
</feature>
<proteinExistence type="inferred from homology"/>
<dbReference type="AlphaFoldDB" id="A0A438HRU0"/>
<dbReference type="PANTHER" id="PTHR13683:SF809">
    <property type="entry name" value="PEPTIDASE A1 DOMAIN-CONTAINING PROTEIN"/>
    <property type="match status" value="1"/>
</dbReference>
<dbReference type="PROSITE" id="PS00141">
    <property type="entry name" value="ASP_PROTEASE"/>
    <property type="match status" value="1"/>
</dbReference>
<dbReference type="InterPro" id="IPR001461">
    <property type="entry name" value="Aspartic_peptidase_A1"/>
</dbReference>
<evidence type="ECO:0000256" key="1">
    <source>
        <dbReference type="ARBA" id="ARBA00007447"/>
    </source>
</evidence>
<protein>
    <submittedName>
        <fullName evidence="5">Aspartyl protease family protein</fullName>
    </submittedName>
</protein>
<evidence type="ECO:0000256" key="3">
    <source>
        <dbReference type="SAM" id="SignalP"/>
    </source>
</evidence>
<dbReference type="EMBL" id="QGNW01000186">
    <property type="protein sequence ID" value="RVW87130.1"/>
    <property type="molecule type" value="Genomic_DNA"/>
</dbReference>
<reference evidence="5 6" key="1">
    <citation type="journal article" date="2018" name="PLoS Genet.">
        <title>Population sequencing reveals clonal diversity and ancestral inbreeding in the grapevine cultivar Chardonnay.</title>
        <authorList>
            <person name="Roach M.J."/>
            <person name="Johnson D.L."/>
            <person name="Bohlmann J."/>
            <person name="van Vuuren H.J."/>
            <person name="Jones S.J."/>
            <person name="Pretorius I.S."/>
            <person name="Schmidt S.A."/>
            <person name="Borneman A.R."/>
        </authorList>
    </citation>
    <scope>NUCLEOTIDE SEQUENCE [LARGE SCALE GENOMIC DNA]</scope>
    <source>
        <strain evidence="6">cv. Chardonnay</strain>
        <tissue evidence="5">Leaf</tissue>
    </source>
</reference>
<dbReference type="InterPro" id="IPR021109">
    <property type="entry name" value="Peptidase_aspartic_dom_sf"/>
</dbReference>
<dbReference type="PROSITE" id="PS51767">
    <property type="entry name" value="PEPTIDASE_A1"/>
    <property type="match status" value="1"/>
</dbReference>
<feature type="active site" evidence="2">
    <location>
        <position position="349"/>
    </location>
</feature>
<feature type="signal peptide" evidence="3">
    <location>
        <begin position="1"/>
        <end position="18"/>
    </location>
</feature>
<dbReference type="InterPro" id="IPR032799">
    <property type="entry name" value="TAXi_C"/>
</dbReference>
<sequence length="469" mass="49976">MGLVWFLGWFYLLATASSFVEKAGCACLFVFAENEAVALGPRVNQSGGVVQMTIHHVHGPGSSLAPQPPVSFSDVLAWDDARVKTLNSRLTRKDTRFPKSVLTKKDIRFPKSVSVPLNPGASIGSGNYYVKVGFGSPARYYSMIVDTGSSLSWLQCKPCVVYCHVQADPLFDPSASKTYKSLSCTSSQCSSLVDATLNNPLCETSSNVCVYTASYGDSSYSMGYLSQDLLTLAPSQTLPGFVYGCGQDSDGLFGRAAGILGLGRNKLSMLGQVSSKFGYAFSYCLPTRGGGGFLSIGKASLAGSAYKFTPMTTDPGNPSLYFLRLTAITVGGRALGVAAAQYRVPTIIDSGTVITRLPMSVYTPFQQAFVKIMSSKYARAPGFSILDTCFKGNLKDMQSVPEVRLIFQGGADLNLRPLNVLLQVDEGLTCLAFAGNNGVAIIGNHQQQTFKVAHDISTARIGFATGGCN</sequence>
<evidence type="ECO:0000313" key="6">
    <source>
        <dbReference type="Proteomes" id="UP000288805"/>
    </source>
</evidence>
<organism evidence="5 6">
    <name type="scientific">Vitis vinifera</name>
    <name type="common">Grape</name>
    <dbReference type="NCBI Taxonomy" id="29760"/>
    <lineage>
        <taxon>Eukaryota</taxon>
        <taxon>Viridiplantae</taxon>
        <taxon>Streptophyta</taxon>
        <taxon>Embryophyta</taxon>
        <taxon>Tracheophyta</taxon>
        <taxon>Spermatophyta</taxon>
        <taxon>Magnoliopsida</taxon>
        <taxon>eudicotyledons</taxon>
        <taxon>Gunneridae</taxon>
        <taxon>Pentapetalae</taxon>
        <taxon>rosids</taxon>
        <taxon>Vitales</taxon>
        <taxon>Vitaceae</taxon>
        <taxon>Viteae</taxon>
        <taxon>Vitis</taxon>
    </lineage>
</organism>
<evidence type="ECO:0000256" key="2">
    <source>
        <dbReference type="PIRSR" id="PIRSR601461-1"/>
    </source>
</evidence>